<dbReference type="Pfam" id="PF00005">
    <property type="entry name" value="ABC_tran"/>
    <property type="match status" value="1"/>
</dbReference>
<dbReference type="PANTHER" id="PTHR43158">
    <property type="entry name" value="SKFA PEPTIDE EXPORT ATP-BINDING PROTEIN SKFE"/>
    <property type="match status" value="1"/>
</dbReference>
<reference evidence="5" key="1">
    <citation type="submission" date="2019-02" db="EMBL/GenBank/DDBJ databases">
        <authorList>
            <person name="Gruber-Vodicka R. H."/>
            <person name="Seah K. B. B."/>
        </authorList>
    </citation>
    <scope>NUCLEOTIDE SEQUENCE</scope>
    <source>
        <strain evidence="5">BECK_BZ198</strain>
        <strain evidence="4">BECK_BZ199</strain>
    </source>
</reference>
<dbReference type="InterPro" id="IPR027417">
    <property type="entry name" value="P-loop_NTPase"/>
</dbReference>
<dbReference type="Gene3D" id="3.40.50.300">
    <property type="entry name" value="P-loop containing nucleotide triphosphate hydrolases"/>
    <property type="match status" value="1"/>
</dbReference>
<name>A0A451BAA7_9GAMM</name>
<dbReference type="EMBL" id="CAADFQ010000015">
    <property type="protein sequence ID" value="VFK30404.1"/>
    <property type="molecule type" value="Genomic_DNA"/>
</dbReference>
<proteinExistence type="predicted"/>
<organism evidence="5">
    <name type="scientific">Candidatus Kentrum sp. MB</name>
    <dbReference type="NCBI Taxonomy" id="2138164"/>
    <lineage>
        <taxon>Bacteria</taxon>
        <taxon>Pseudomonadati</taxon>
        <taxon>Pseudomonadota</taxon>
        <taxon>Gammaproteobacteria</taxon>
        <taxon>Candidatus Kentrum</taxon>
    </lineage>
</organism>
<dbReference type="GO" id="GO:0016887">
    <property type="term" value="F:ATP hydrolysis activity"/>
    <property type="evidence" value="ECO:0007669"/>
    <property type="project" value="InterPro"/>
</dbReference>
<evidence type="ECO:0000313" key="5">
    <source>
        <dbReference type="EMBL" id="VFK75203.1"/>
    </source>
</evidence>
<evidence type="ECO:0000313" key="4">
    <source>
        <dbReference type="EMBL" id="VFK30404.1"/>
    </source>
</evidence>
<gene>
    <name evidence="5" type="ORF">BECKMB1821H_GA0114242_101736</name>
    <name evidence="4" type="ORF">BECKMB1821I_GA0114274_101536</name>
</gene>
<evidence type="ECO:0000259" key="3">
    <source>
        <dbReference type="Pfam" id="PF00005"/>
    </source>
</evidence>
<protein>
    <submittedName>
        <fullName evidence="5">ABC transporter</fullName>
    </submittedName>
</protein>
<sequence>MNKLKLSDIMFAYSEPAKWCIDCTFHGGHIYQLIGENGSGKSTVGRIITGIQLCDKGNAQLNGKSIREMTPNEKRDLFFYIPQEPLWSFIGGSFCKNLKYFSKENKICSNLIIDHKNNTFYDKLQAAVNKDVFDISSEDVFFLAILESWIWQRTVLFIDECPDLYDKDAITFFDGMLNKRVESELITIVARHILMEFSNAKTIVLDMSRFKV</sequence>
<dbReference type="AlphaFoldDB" id="A0A451BAA7"/>
<keyword evidence="2" id="KW-0067">ATP-binding</keyword>
<dbReference type="GO" id="GO:0005524">
    <property type="term" value="F:ATP binding"/>
    <property type="evidence" value="ECO:0007669"/>
    <property type="project" value="UniProtKB-KW"/>
</dbReference>
<evidence type="ECO:0000256" key="2">
    <source>
        <dbReference type="ARBA" id="ARBA00022840"/>
    </source>
</evidence>
<accession>A0A451BAA7</accession>
<dbReference type="SUPFAM" id="SSF52540">
    <property type="entry name" value="P-loop containing nucleoside triphosphate hydrolases"/>
    <property type="match status" value="1"/>
</dbReference>
<dbReference type="EMBL" id="CAADGH010000017">
    <property type="protein sequence ID" value="VFK75203.1"/>
    <property type="molecule type" value="Genomic_DNA"/>
</dbReference>
<dbReference type="PANTHER" id="PTHR43158:SF2">
    <property type="entry name" value="SKFA PEPTIDE EXPORT ATP-BINDING PROTEIN SKFE"/>
    <property type="match status" value="1"/>
</dbReference>
<dbReference type="InterPro" id="IPR003439">
    <property type="entry name" value="ABC_transporter-like_ATP-bd"/>
</dbReference>
<evidence type="ECO:0000256" key="1">
    <source>
        <dbReference type="ARBA" id="ARBA00022741"/>
    </source>
</evidence>
<feature type="domain" description="ABC transporter" evidence="3">
    <location>
        <begin position="22"/>
        <end position="160"/>
    </location>
</feature>
<keyword evidence="1" id="KW-0547">Nucleotide-binding</keyword>